<reference evidence="2 3" key="1">
    <citation type="submission" date="2019-05" db="EMBL/GenBank/DDBJ databases">
        <title>Another draft genome of Portunus trituberculatus and its Hox gene families provides insights of decapod evolution.</title>
        <authorList>
            <person name="Jeong J.-H."/>
            <person name="Song I."/>
            <person name="Kim S."/>
            <person name="Choi T."/>
            <person name="Kim D."/>
            <person name="Ryu S."/>
            <person name="Kim W."/>
        </authorList>
    </citation>
    <scope>NUCLEOTIDE SEQUENCE [LARGE SCALE GENOMIC DNA]</scope>
    <source>
        <tissue evidence="2">Muscle</tissue>
    </source>
</reference>
<feature type="compositionally biased region" description="Basic and acidic residues" evidence="1">
    <location>
        <begin position="1"/>
        <end position="12"/>
    </location>
</feature>
<feature type="region of interest" description="Disordered" evidence="1">
    <location>
        <begin position="1"/>
        <end position="28"/>
    </location>
</feature>
<evidence type="ECO:0000313" key="3">
    <source>
        <dbReference type="Proteomes" id="UP000324222"/>
    </source>
</evidence>
<dbReference type="Proteomes" id="UP000324222">
    <property type="component" value="Unassembled WGS sequence"/>
</dbReference>
<comment type="caution">
    <text evidence="2">The sequence shown here is derived from an EMBL/GenBank/DDBJ whole genome shotgun (WGS) entry which is preliminary data.</text>
</comment>
<protein>
    <submittedName>
        <fullName evidence="2">Uncharacterized protein</fullName>
    </submittedName>
</protein>
<keyword evidence="3" id="KW-1185">Reference proteome</keyword>
<gene>
    <name evidence="2" type="ORF">E2C01_074226</name>
</gene>
<evidence type="ECO:0000313" key="2">
    <source>
        <dbReference type="EMBL" id="MPC79685.1"/>
    </source>
</evidence>
<proteinExistence type="predicted"/>
<name>A0A5B7IBU3_PORTR</name>
<sequence length="59" mass="6522">MKESIVVSEERNNFLSSTRVRRGPKEDGGKDLLAIPEVFVPVDLQLVLDHPTAGHPGRN</sequence>
<organism evidence="2 3">
    <name type="scientific">Portunus trituberculatus</name>
    <name type="common">Swimming crab</name>
    <name type="synonym">Neptunus trituberculatus</name>
    <dbReference type="NCBI Taxonomy" id="210409"/>
    <lineage>
        <taxon>Eukaryota</taxon>
        <taxon>Metazoa</taxon>
        <taxon>Ecdysozoa</taxon>
        <taxon>Arthropoda</taxon>
        <taxon>Crustacea</taxon>
        <taxon>Multicrustacea</taxon>
        <taxon>Malacostraca</taxon>
        <taxon>Eumalacostraca</taxon>
        <taxon>Eucarida</taxon>
        <taxon>Decapoda</taxon>
        <taxon>Pleocyemata</taxon>
        <taxon>Brachyura</taxon>
        <taxon>Eubrachyura</taxon>
        <taxon>Portunoidea</taxon>
        <taxon>Portunidae</taxon>
        <taxon>Portuninae</taxon>
        <taxon>Portunus</taxon>
    </lineage>
</organism>
<evidence type="ECO:0000256" key="1">
    <source>
        <dbReference type="SAM" id="MobiDB-lite"/>
    </source>
</evidence>
<dbReference type="EMBL" id="VSRR010051802">
    <property type="protein sequence ID" value="MPC79685.1"/>
    <property type="molecule type" value="Genomic_DNA"/>
</dbReference>
<accession>A0A5B7IBU3</accession>
<dbReference type="AlphaFoldDB" id="A0A5B7IBU3"/>